<sequence>MTAMTTSSGPLLTVHTATVAANTRAISRRTDAAVMAVVKAGAYGHALPASTFLDHGASWLGVTSIAEALPYRWQGVTAPVLAWLNPVDADFGVAILSDVDVAVPSTAHLDAVARAAVRTGLTARVHLHVDVGLARDGAPRRDWPALCAAARDLERRGQVRVVGLMGHLSAGEDPADPEMHTETVRFTGAVAVARRRGLRPQVTHLAATSGTLADRRTHMGMVRVGAGLYGLGGAAHGLRGAMTFTAPVGLVRDVRAGTPVGYGHRYRTPVRTRLALVPVGYADGLPRHASGRAEVLVRGRRRPVVGTISMDQVVVDVGDVSVAPGETVTVFGPGDRGEPTVAEWAAWADTVEQDVLAGLGTRVARFHEPMPTCPAPRERTARVRCDRTPTGSTEQVSA</sequence>
<dbReference type="InterPro" id="IPR029066">
    <property type="entry name" value="PLP-binding_barrel"/>
</dbReference>
<dbReference type="GO" id="GO:0030170">
    <property type="term" value="F:pyridoxal phosphate binding"/>
    <property type="evidence" value="ECO:0007669"/>
    <property type="project" value="UniProtKB-UniRule"/>
</dbReference>
<feature type="active site" description="Proton acceptor; specific for L-alanine" evidence="4">
    <location>
        <position position="262"/>
    </location>
</feature>
<dbReference type="SUPFAM" id="SSF50621">
    <property type="entry name" value="Alanine racemase C-terminal domain-like"/>
    <property type="match status" value="1"/>
</dbReference>
<dbReference type="CDD" id="cd00430">
    <property type="entry name" value="PLPDE_III_AR"/>
    <property type="match status" value="1"/>
</dbReference>
<feature type="domain" description="Alanine racemase C-terminal" evidence="8">
    <location>
        <begin position="241"/>
        <end position="368"/>
    </location>
</feature>
<comment type="cofactor">
    <cofactor evidence="1 4 5">
        <name>pyridoxal 5'-phosphate</name>
        <dbReference type="ChEBI" id="CHEBI:597326"/>
    </cofactor>
</comment>
<evidence type="ECO:0000256" key="3">
    <source>
        <dbReference type="ARBA" id="ARBA00023235"/>
    </source>
</evidence>
<dbReference type="AlphaFoldDB" id="A0A0A0C3D0"/>
<proteinExistence type="inferred from homology"/>
<dbReference type="EC" id="5.1.1.1" evidence="4"/>
<dbReference type="HAMAP" id="MF_01201">
    <property type="entry name" value="Ala_racemase"/>
    <property type="match status" value="1"/>
</dbReference>
<evidence type="ECO:0000313" key="10">
    <source>
        <dbReference type="Proteomes" id="UP000054314"/>
    </source>
</evidence>
<feature type="binding site" evidence="4 6">
    <location>
        <position position="135"/>
    </location>
    <ligand>
        <name>substrate</name>
    </ligand>
</feature>
<dbReference type="EMBL" id="AXCZ01000021">
    <property type="protein sequence ID" value="KGM13864.1"/>
    <property type="molecule type" value="Genomic_DNA"/>
</dbReference>
<evidence type="ECO:0000256" key="4">
    <source>
        <dbReference type="HAMAP-Rule" id="MF_01201"/>
    </source>
</evidence>
<dbReference type="NCBIfam" id="TIGR00492">
    <property type="entry name" value="alr"/>
    <property type="match status" value="1"/>
</dbReference>
<comment type="catalytic activity">
    <reaction evidence="4">
        <text>L-alanine = D-alanine</text>
        <dbReference type="Rhea" id="RHEA:20249"/>
        <dbReference type="ChEBI" id="CHEBI:57416"/>
        <dbReference type="ChEBI" id="CHEBI:57972"/>
        <dbReference type="EC" id="5.1.1.1"/>
    </reaction>
</comment>
<evidence type="ECO:0000259" key="8">
    <source>
        <dbReference type="SMART" id="SM01005"/>
    </source>
</evidence>
<dbReference type="SMART" id="SM01005">
    <property type="entry name" value="Ala_racemase_C"/>
    <property type="match status" value="1"/>
</dbReference>
<dbReference type="InterPro" id="IPR011079">
    <property type="entry name" value="Ala_racemase_C"/>
</dbReference>
<dbReference type="InterPro" id="IPR000821">
    <property type="entry name" value="Ala_racemase"/>
</dbReference>
<dbReference type="GO" id="GO:0009252">
    <property type="term" value="P:peptidoglycan biosynthetic process"/>
    <property type="evidence" value="ECO:0007669"/>
    <property type="project" value="TreeGrafter"/>
</dbReference>
<dbReference type="SUPFAM" id="SSF51419">
    <property type="entry name" value="PLP-binding barrel"/>
    <property type="match status" value="1"/>
</dbReference>
<dbReference type="GO" id="GO:0005829">
    <property type="term" value="C:cytosol"/>
    <property type="evidence" value="ECO:0007669"/>
    <property type="project" value="TreeGrafter"/>
</dbReference>
<organism evidence="9 10">
    <name type="scientific">Cellulomonas bogoriensis 69B4 = DSM 16987</name>
    <dbReference type="NCBI Taxonomy" id="1386082"/>
    <lineage>
        <taxon>Bacteria</taxon>
        <taxon>Bacillati</taxon>
        <taxon>Actinomycetota</taxon>
        <taxon>Actinomycetes</taxon>
        <taxon>Micrococcales</taxon>
        <taxon>Cellulomonadaceae</taxon>
        <taxon>Cellulomonas</taxon>
    </lineage>
</organism>
<evidence type="ECO:0000256" key="5">
    <source>
        <dbReference type="PIRSR" id="PIRSR600821-50"/>
    </source>
</evidence>
<keyword evidence="3 4" id="KW-0413">Isomerase</keyword>
<accession>A0A0A0C3D0</accession>
<dbReference type="Pfam" id="PF01168">
    <property type="entry name" value="Ala_racemase_N"/>
    <property type="match status" value="1"/>
</dbReference>
<feature type="active site" description="Proton acceptor; specific for D-alanine" evidence="4">
    <location>
        <position position="39"/>
    </location>
</feature>
<feature type="region of interest" description="Disordered" evidence="7">
    <location>
        <begin position="370"/>
        <end position="398"/>
    </location>
</feature>
<evidence type="ECO:0000256" key="6">
    <source>
        <dbReference type="PIRSR" id="PIRSR600821-52"/>
    </source>
</evidence>
<dbReference type="UniPathway" id="UPA00042">
    <property type="reaction ID" value="UER00497"/>
</dbReference>
<dbReference type="Gene3D" id="3.20.20.10">
    <property type="entry name" value="Alanine racemase"/>
    <property type="match status" value="1"/>
</dbReference>
<evidence type="ECO:0000256" key="7">
    <source>
        <dbReference type="SAM" id="MobiDB-lite"/>
    </source>
</evidence>
<dbReference type="InterPro" id="IPR001608">
    <property type="entry name" value="Ala_racemase_N"/>
</dbReference>
<keyword evidence="2 4" id="KW-0663">Pyridoxal phosphate</keyword>
<feature type="compositionally biased region" description="Basic and acidic residues" evidence="7">
    <location>
        <begin position="376"/>
        <end position="387"/>
    </location>
</feature>
<dbReference type="PANTHER" id="PTHR30511">
    <property type="entry name" value="ALANINE RACEMASE"/>
    <property type="match status" value="1"/>
</dbReference>
<comment type="caution">
    <text evidence="9">The sequence shown here is derived from an EMBL/GenBank/DDBJ whole genome shotgun (WGS) entry which is preliminary data.</text>
</comment>
<dbReference type="InterPro" id="IPR009006">
    <property type="entry name" value="Ala_racemase/Decarboxylase_C"/>
</dbReference>
<comment type="similarity">
    <text evidence="4">Belongs to the alanine racemase family.</text>
</comment>
<feature type="binding site" evidence="4 6">
    <location>
        <position position="310"/>
    </location>
    <ligand>
        <name>substrate</name>
    </ligand>
</feature>
<feature type="compositionally biased region" description="Polar residues" evidence="7">
    <location>
        <begin position="389"/>
        <end position="398"/>
    </location>
</feature>
<dbReference type="GO" id="GO:0008784">
    <property type="term" value="F:alanine racemase activity"/>
    <property type="evidence" value="ECO:0007669"/>
    <property type="project" value="UniProtKB-UniRule"/>
</dbReference>
<name>A0A0A0C3D0_9CELL</name>
<gene>
    <name evidence="9" type="ORF">N869_08425</name>
</gene>
<protein>
    <recommendedName>
        <fullName evidence="4">Alanine racemase</fullName>
        <ecNumber evidence="4">5.1.1.1</ecNumber>
    </recommendedName>
</protein>
<evidence type="ECO:0000313" key="9">
    <source>
        <dbReference type="EMBL" id="KGM13864.1"/>
    </source>
</evidence>
<comment type="function">
    <text evidence="4">Catalyzes the interconversion of L-alanine and D-alanine. May also act on other amino acids.</text>
</comment>
<keyword evidence="10" id="KW-1185">Reference proteome</keyword>
<dbReference type="Proteomes" id="UP000054314">
    <property type="component" value="Unassembled WGS sequence"/>
</dbReference>
<dbReference type="OrthoDB" id="9813814at2"/>
<dbReference type="PRINTS" id="PR00992">
    <property type="entry name" value="ALARACEMASE"/>
</dbReference>
<reference evidence="9 10" key="1">
    <citation type="submission" date="2013-08" db="EMBL/GenBank/DDBJ databases">
        <title>Genome sequencing of Cellulomonas bogoriensis 69B4.</title>
        <authorList>
            <person name="Chen F."/>
            <person name="Li Y."/>
            <person name="Wang G."/>
        </authorList>
    </citation>
    <scope>NUCLEOTIDE SEQUENCE [LARGE SCALE GENOMIC DNA]</scope>
    <source>
        <strain evidence="9 10">69B4</strain>
    </source>
</reference>
<dbReference type="PANTHER" id="PTHR30511:SF0">
    <property type="entry name" value="ALANINE RACEMASE, CATABOLIC-RELATED"/>
    <property type="match status" value="1"/>
</dbReference>
<evidence type="ECO:0000256" key="2">
    <source>
        <dbReference type="ARBA" id="ARBA00022898"/>
    </source>
</evidence>
<comment type="pathway">
    <text evidence="4">Amino-acid biosynthesis; D-alanine biosynthesis; D-alanine from L-alanine: step 1/1.</text>
</comment>
<evidence type="ECO:0000256" key="1">
    <source>
        <dbReference type="ARBA" id="ARBA00001933"/>
    </source>
</evidence>
<dbReference type="GO" id="GO:0030632">
    <property type="term" value="P:D-alanine biosynthetic process"/>
    <property type="evidence" value="ECO:0007669"/>
    <property type="project" value="UniProtKB-UniRule"/>
</dbReference>
<feature type="modified residue" description="N6-(pyridoxal phosphate)lysine" evidence="4 5">
    <location>
        <position position="39"/>
    </location>
</feature>
<dbReference type="Gene3D" id="2.40.37.10">
    <property type="entry name" value="Lyase, Ornithine Decarboxylase, Chain A, domain 1"/>
    <property type="match status" value="1"/>
</dbReference>
<dbReference type="Pfam" id="PF00842">
    <property type="entry name" value="Ala_racemase_C"/>
    <property type="match status" value="1"/>
</dbReference>